<proteinExistence type="predicted"/>
<gene>
    <name evidence="1" type="ORF">BJ138DRAFT_1117190</name>
</gene>
<reference evidence="1" key="1">
    <citation type="journal article" date="2021" name="New Phytol.">
        <title>Evolutionary innovations through gain and loss of genes in the ectomycorrhizal Boletales.</title>
        <authorList>
            <person name="Wu G."/>
            <person name="Miyauchi S."/>
            <person name="Morin E."/>
            <person name="Kuo A."/>
            <person name="Drula E."/>
            <person name="Varga T."/>
            <person name="Kohler A."/>
            <person name="Feng B."/>
            <person name="Cao Y."/>
            <person name="Lipzen A."/>
            <person name="Daum C."/>
            <person name="Hundley H."/>
            <person name="Pangilinan J."/>
            <person name="Johnson J."/>
            <person name="Barry K."/>
            <person name="LaButti K."/>
            <person name="Ng V."/>
            <person name="Ahrendt S."/>
            <person name="Min B."/>
            <person name="Choi I.G."/>
            <person name="Park H."/>
            <person name="Plett J.M."/>
            <person name="Magnuson J."/>
            <person name="Spatafora J.W."/>
            <person name="Nagy L.G."/>
            <person name="Henrissat B."/>
            <person name="Grigoriev I.V."/>
            <person name="Yang Z.L."/>
            <person name="Xu J."/>
            <person name="Martin F.M."/>
        </authorList>
    </citation>
    <scope>NUCLEOTIDE SEQUENCE</scope>
    <source>
        <strain evidence="1">ATCC 28755</strain>
    </source>
</reference>
<protein>
    <submittedName>
        <fullName evidence="1">Uncharacterized protein</fullName>
    </submittedName>
</protein>
<evidence type="ECO:0000313" key="1">
    <source>
        <dbReference type="EMBL" id="KAH7906871.1"/>
    </source>
</evidence>
<keyword evidence="2" id="KW-1185">Reference proteome</keyword>
<dbReference type="EMBL" id="MU267965">
    <property type="protein sequence ID" value="KAH7906871.1"/>
    <property type="molecule type" value="Genomic_DNA"/>
</dbReference>
<comment type="caution">
    <text evidence="1">The sequence shown here is derived from an EMBL/GenBank/DDBJ whole genome shotgun (WGS) entry which is preliminary data.</text>
</comment>
<dbReference type="Proteomes" id="UP000790377">
    <property type="component" value="Unassembled WGS sequence"/>
</dbReference>
<accession>A0ACB8A0W1</accession>
<evidence type="ECO:0000313" key="2">
    <source>
        <dbReference type="Proteomes" id="UP000790377"/>
    </source>
</evidence>
<sequence>MQHTNTARQKVLSSHYLLSEILSYLSLPDIIDKMKHINRIFEMEARHTAVARFASIVRPYIGDHVHALVDLLRENRGIITGSCALKMLLPHQKWQPNNLNIIVPRNAVNIFLTFFNSKQYSPTQVAIAPHLTHYASRVFRCDHLTRSLVTITESKDSSALTPFLASSCTTEFICMTGGGLADIYPDLSARRVALQSPRSSMGVPSVTRTLATRGFVVKTTTEHVPHDPCPIAWRRINGLRGIWIEDWDEGNTIKDVFLGEHHRWRLDTECMHPACRESREM</sequence>
<name>A0ACB8A0W1_9AGAM</name>
<organism evidence="1 2">
    <name type="scientific">Hygrophoropsis aurantiaca</name>
    <dbReference type="NCBI Taxonomy" id="72124"/>
    <lineage>
        <taxon>Eukaryota</taxon>
        <taxon>Fungi</taxon>
        <taxon>Dikarya</taxon>
        <taxon>Basidiomycota</taxon>
        <taxon>Agaricomycotina</taxon>
        <taxon>Agaricomycetes</taxon>
        <taxon>Agaricomycetidae</taxon>
        <taxon>Boletales</taxon>
        <taxon>Coniophorineae</taxon>
        <taxon>Hygrophoropsidaceae</taxon>
        <taxon>Hygrophoropsis</taxon>
    </lineage>
</organism>